<evidence type="ECO:0000313" key="3">
    <source>
        <dbReference type="Proteomes" id="UP000077752"/>
    </source>
</evidence>
<gene>
    <name evidence="2" type="ORF">AYO28_00075</name>
</gene>
<reference evidence="2 3" key="1">
    <citation type="submission" date="2016-03" db="EMBL/GenBank/DDBJ databases">
        <title>Draft Genome Assembly of Pseudomonas putida strain CBF10-2.</title>
        <authorList>
            <person name="Iyer R.S."/>
            <person name="Damania A."/>
        </authorList>
    </citation>
    <scope>NUCLEOTIDE SEQUENCE [LARGE SCALE GENOMIC DNA]</scope>
    <source>
        <strain evidence="2 3">CBF10-2</strain>
    </source>
</reference>
<evidence type="ECO:0000313" key="2">
    <source>
        <dbReference type="EMBL" id="OAI86475.1"/>
    </source>
</evidence>
<comment type="caution">
    <text evidence="2">The sequence shown here is derived from an EMBL/GenBank/DDBJ whole genome shotgun (WGS) entry which is preliminary data.</text>
</comment>
<proteinExistence type="predicted"/>
<dbReference type="SUPFAM" id="SSF142433">
    <property type="entry name" value="CinA-like"/>
    <property type="match status" value="1"/>
</dbReference>
<dbReference type="Pfam" id="PF02464">
    <property type="entry name" value="CinA"/>
    <property type="match status" value="1"/>
</dbReference>
<protein>
    <submittedName>
        <fullName evidence="2">Damage-inducible protein CinA</fullName>
    </submittedName>
</protein>
<accession>A0A177SEE0</accession>
<feature type="domain" description="CinA C-terminal" evidence="1">
    <location>
        <begin position="6"/>
        <end position="156"/>
    </location>
</feature>
<dbReference type="NCBIfam" id="TIGR00199">
    <property type="entry name" value="PncC_domain"/>
    <property type="match status" value="1"/>
</dbReference>
<dbReference type="InterPro" id="IPR008136">
    <property type="entry name" value="CinA_C"/>
</dbReference>
<dbReference type="EMBL" id="LUCV01000040">
    <property type="protein sequence ID" value="OAI86475.1"/>
    <property type="molecule type" value="Genomic_DNA"/>
</dbReference>
<dbReference type="InterPro" id="IPR036653">
    <property type="entry name" value="CinA-like_C"/>
</dbReference>
<dbReference type="AlphaFoldDB" id="A0A177SEE0"/>
<sequence length="167" mass="18150">MTKDPVESVLQYLKHHQLVLTTAESCTAGDMVAMLAAIPGTGEVLESGYVVYSPSAKKRLLGVSQETIDRYGLTSEAVAWEMARGALRDSQANVAIATTGIAGPEGEGSIQPGTLCFAWAFAGEPLATFTRSQRFFGERAEVMRQGALFGLTQLEHYHQRWLRGERA</sequence>
<dbReference type="Proteomes" id="UP000077752">
    <property type="component" value="Unassembled WGS sequence"/>
</dbReference>
<name>A0A177SEE0_PSEPU</name>
<organism evidence="2 3">
    <name type="scientific">Pseudomonas putida</name>
    <name type="common">Arthrobacter siderocapsulatus</name>
    <dbReference type="NCBI Taxonomy" id="303"/>
    <lineage>
        <taxon>Bacteria</taxon>
        <taxon>Pseudomonadati</taxon>
        <taxon>Pseudomonadota</taxon>
        <taxon>Gammaproteobacteria</taxon>
        <taxon>Pseudomonadales</taxon>
        <taxon>Pseudomonadaceae</taxon>
        <taxon>Pseudomonas</taxon>
    </lineage>
</organism>
<evidence type="ECO:0000259" key="1">
    <source>
        <dbReference type="Pfam" id="PF02464"/>
    </source>
</evidence>
<dbReference type="RefSeq" id="WP_064304298.1">
    <property type="nucleotide sequence ID" value="NZ_LUCV01000040.1"/>
</dbReference>
<dbReference type="Gene3D" id="3.90.950.20">
    <property type="entry name" value="CinA-like"/>
    <property type="match status" value="1"/>
</dbReference>